<gene>
    <name evidence="1" type="ORF">RY831_03885</name>
</gene>
<reference evidence="1 2" key="1">
    <citation type="submission" date="2023-10" db="EMBL/GenBank/DDBJ databases">
        <title>Noviherbaspirillum sp. CPCC 100848 genome assembly.</title>
        <authorList>
            <person name="Li X.Y."/>
            <person name="Fang X.M."/>
        </authorList>
    </citation>
    <scope>NUCLEOTIDE SEQUENCE [LARGE SCALE GENOMIC DNA]</scope>
    <source>
        <strain evidence="1 2">CPCC 100848</strain>
    </source>
</reference>
<evidence type="ECO:0000313" key="1">
    <source>
        <dbReference type="EMBL" id="MEC4718275.1"/>
    </source>
</evidence>
<evidence type="ECO:0000313" key="2">
    <source>
        <dbReference type="Proteomes" id="UP001352263"/>
    </source>
</evidence>
<dbReference type="Proteomes" id="UP001352263">
    <property type="component" value="Unassembled WGS sequence"/>
</dbReference>
<protein>
    <submittedName>
        <fullName evidence="1">Uncharacterized protein</fullName>
    </submittedName>
</protein>
<name>A0ABU6J425_9BURK</name>
<dbReference type="RefSeq" id="WP_326505026.1">
    <property type="nucleotide sequence ID" value="NZ_JAWIIV010000002.1"/>
</dbReference>
<organism evidence="1 2">
    <name type="scientific">Noviherbaspirillum album</name>
    <dbReference type="NCBI Taxonomy" id="3080276"/>
    <lineage>
        <taxon>Bacteria</taxon>
        <taxon>Pseudomonadati</taxon>
        <taxon>Pseudomonadota</taxon>
        <taxon>Betaproteobacteria</taxon>
        <taxon>Burkholderiales</taxon>
        <taxon>Oxalobacteraceae</taxon>
        <taxon>Noviherbaspirillum</taxon>
    </lineage>
</organism>
<dbReference type="EMBL" id="JAWIIV010000002">
    <property type="protein sequence ID" value="MEC4718275.1"/>
    <property type="molecule type" value="Genomic_DNA"/>
</dbReference>
<accession>A0ABU6J425</accession>
<comment type="caution">
    <text evidence="1">The sequence shown here is derived from an EMBL/GenBank/DDBJ whole genome shotgun (WGS) entry which is preliminary data.</text>
</comment>
<proteinExistence type="predicted"/>
<sequence>MDLSPQILEEVFHATRQVDRGIITLGKARDDLVRAYGFNANSANMTIRSLRHMLNGERYRRALTVDATDYFLTRIREEDGSSGLQKALTALSSHIDYRHSTGVNVPGLQTVLAKHSKP</sequence>
<keyword evidence="2" id="KW-1185">Reference proteome</keyword>